<evidence type="ECO:0000313" key="2">
    <source>
        <dbReference type="Proteomes" id="UP000824988"/>
    </source>
</evidence>
<dbReference type="InterPro" id="IPR018668">
    <property type="entry name" value="DNA-binding_VF530-like"/>
</dbReference>
<gene>
    <name evidence="1" type="ORF">MoryE10_14650</name>
</gene>
<dbReference type="EMBL" id="AP019782">
    <property type="protein sequence ID" value="BBL70859.1"/>
    <property type="molecule type" value="Genomic_DNA"/>
</dbReference>
<dbReference type="KEGG" id="moz:MoryE10_14650"/>
<dbReference type="RefSeq" id="WP_054773272.1">
    <property type="nucleotide sequence ID" value="NZ_AP019782.1"/>
</dbReference>
<proteinExistence type="predicted"/>
<protein>
    <submittedName>
        <fullName evidence="1">Transporter</fullName>
    </submittedName>
</protein>
<accession>A0A8D5AJJ4</accession>
<sequence>MSHPQPNNPLHGVTLEKMLVELSESYGWDGLAQHIDVRCFSNDPSIKSCLRFFRQTPWARAKLESLYLHHLQEGGSAPGRRG</sequence>
<dbReference type="Proteomes" id="UP000824988">
    <property type="component" value="Chromosome"/>
</dbReference>
<dbReference type="AlphaFoldDB" id="A0A8D5AJJ4"/>
<dbReference type="Pfam" id="PF09905">
    <property type="entry name" value="VF530"/>
    <property type="match status" value="1"/>
</dbReference>
<dbReference type="Gene3D" id="1.10.720.30">
    <property type="entry name" value="SAP domain"/>
    <property type="match status" value="1"/>
</dbReference>
<name>A0A8D5AJJ4_9GAMM</name>
<organism evidence="1 2">
    <name type="scientific">Methylogaea oryzae</name>
    <dbReference type="NCBI Taxonomy" id="1295382"/>
    <lineage>
        <taxon>Bacteria</taxon>
        <taxon>Pseudomonadati</taxon>
        <taxon>Pseudomonadota</taxon>
        <taxon>Gammaproteobacteria</taxon>
        <taxon>Methylococcales</taxon>
        <taxon>Methylococcaceae</taxon>
        <taxon>Methylogaea</taxon>
    </lineage>
</organism>
<dbReference type="GO" id="GO:0003677">
    <property type="term" value="F:DNA binding"/>
    <property type="evidence" value="ECO:0007669"/>
    <property type="project" value="InterPro"/>
</dbReference>
<dbReference type="InterPro" id="IPR036361">
    <property type="entry name" value="SAP_dom_sf"/>
</dbReference>
<reference evidence="1" key="1">
    <citation type="submission" date="2019-06" db="EMBL/GenBank/DDBJ databases">
        <title>Complete genome sequence of Methylogaea oryzae strain JCM16910.</title>
        <authorList>
            <person name="Asakawa S."/>
        </authorList>
    </citation>
    <scope>NUCLEOTIDE SEQUENCE</scope>
    <source>
        <strain evidence="1">E10</strain>
    </source>
</reference>
<keyword evidence="2" id="KW-1185">Reference proteome</keyword>
<evidence type="ECO:0000313" key="1">
    <source>
        <dbReference type="EMBL" id="BBL70859.1"/>
    </source>
</evidence>